<proteinExistence type="inferred from homology"/>
<comment type="caution">
    <text evidence="2">The sequence shown here is derived from an EMBL/GenBank/DDBJ whole genome shotgun (WGS) entry which is preliminary data.</text>
</comment>
<dbReference type="PANTHER" id="PTHR14469">
    <property type="entry name" value="SARCOMA ANTIGEN NY-SAR-23"/>
    <property type="match status" value="1"/>
</dbReference>
<comment type="similarity">
    <text evidence="1">Belongs to the PC-esterase family.</text>
</comment>
<evidence type="ECO:0000256" key="1">
    <source>
        <dbReference type="ARBA" id="ARBA00037957"/>
    </source>
</evidence>
<dbReference type="AlphaFoldDB" id="A0A820WG11"/>
<name>A0A820WG11_9BILA</name>
<dbReference type="EMBL" id="CAJOBG010055637">
    <property type="protein sequence ID" value="CAF4516533.1"/>
    <property type="molecule type" value="Genomic_DNA"/>
</dbReference>
<evidence type="ECO:0000313" key="3">
    <source>
        <dbReference type="Proteomes" id="UP000663866"/>
    </source>
</evidence>
<gene>
    <name evidence="2" type="ORF">OVN521_LOCUS41608</name>
</gene>
<accession>A0A820WG11</accession>
<dbReference type="PANTHER" id="PTHR14469:SF0">
    <property type="entry name" value="FAMILY WITH SEQUENCE SIMILARITY 113"/>
    <property type="match status" value="1"/>
</dbReference>
<keyword evidence="3" id="KW-1185">Reference proteome</keyword>
<sequence length="82" mass="9187">MTSPLDTLTPNDVRQLLDDKYVLILGDSVVRALYKDLVKFSHVGDFLSDEELRVKGEKRFSGDRLISGGVQKGLTNGIDYEE</sequence>
<evidence type="ECO:0000313" key="2">
    <source>
        <dbReference type="EMBL" id="CAF4516533.1"/>
    </source>
</evidence>
<protein>
    <submittedName>
        <fullName evidence="2">Uncharacterized protein</fullName>
    </submittedName>
</protein>
<reference evidence="2" key="1">
    <citation type="submission" date="2021-02" db="EMBL/GenBank/DDBJ databases">
        <authorList>
            <person name="Nowell W R."/>
        </authorList>
    </citation>
    <scope>NUCLEOTIDE SEQUENCE</scope>
</reference>
<organism evidence="2 3">
    <name type="scientific">Rotaria magnacalcarata</name>
    <dbReference type="NCBI Taxonomy" id="392030"/>
    <lineage>
        <taxon>Eukaryota</taxon>
        <taxon>Metazoa</taxon>
        <taxon>Spiralia</taxon>
        <taxon>Gnathifera</taxon>
        <taxon>Rotifera</taxon>
        <taxon>Eurotatoria</taxon>
        <taxon>Bdelloidea</taxon>
        <taxon>Philodinida</taxon>
        <taxon>Philodinidae</taxon>
        <taxon>Rotaria</taxon>
    </lineage>
</organism>
<dbReference type="Proteomes" id="UP000663866">
    <property type="component" value="Unassembled WGS sequence"/>
</dbReference>
<feature type="non-terminal residue" evidence="2">
    <location>
        <position position="1"/>
    </location>
</feature>